<dbReference type="EMBL" id="CAFBRC010000097">
    <property type="protein sequence ID" value="CAB5077460.1"/>
    <property type="molecule type" value="Genomic_DNA"/>
</dbReference>
<reference evidence="1" key="1">
    <citation type="submission" date="2020-05" db="EMBL/GenBank/DDBJ databases">
        <authorList>
            <person name="Chiriac C."/>
            <person name="Salcher M."/>
            <person name="Ghai R."/>
            <person name="Kavagutti S V."/>
        </authorList>
    </citation>
    <scope>NUCLEOTIDE SEQUENCE</scope>
</reference>
<evidence type="ECO:0000313" key="1">
    <source>
        <dbReference type="EMBL" id="CAB5077460.1"/>
    </source>
</evidence>
<dbReference type="AlphaFoldDB" id="A0A6J7VGJ3"/>
<sequence>MTVNTGDLHFGTTSFLRCLVSTESAGIPTGPNAINLALGVLGEEVLNGLLRKASGICWIALYIFNDLVASCFEKLLGFGAANLYWLESVEDDHRDVSWLANGIHHRLSACATKESVVRSDVDEDWILSATGIETEDWNVGCLCSGQTFAELFRSSEGEHDGIDLL</sequence>
<protein>
    <submittedName>
        <fullName evidence="1">Unannotated protein</fullName>
    </submittedName>
</protein>
<organism evidence="1">
    <name type="scientific">freshwater metagenome</name>
    <dbReference type="NCBI Taxonomy" id="449393"/>
    <lineage>
        <taxon>unclassified sequences</taxon>
        <taxon>metagenomes</taxon>
        <taxon>ecological metagenomes</taxon>
    </lineage>
</organism>
<proteinExistence type="predicted"/>
<name>A0A6J7VGJ3_9ZZZZ</name>
<gene>
    <name evidence="1" type="ORF">UFOPK4367_01246</name>
</gene>
<accession>A0A6J7VGJ3</accession>